<dbReference type="Proteomes" id="UP000325902">
    <property type="component" value="Unassembled WGS sequence"/>
</dbReference>
<dbReference type="EMBL" id="VCHE01000040">
    <property type="protein sequence ID" value="KAB2574678.1"/>
    <property type="molecule type" value="Genomic_DNA"/>
</dbReference>
<comment type="caution">
    <text evidence="2">The sequence shown here is derived from an EMBL/GenBank/DDBJ whole genome shotgun (WGS) entry which is preliminary data.</text>
</comment>
<keyword evidence="3" id="KW-1185">Reference proteome</keyword>
<organism evidence="2 3">
    <name type="scientific">Lasiodiplodia theobromae</name>
    <dbReference type="NCBI Taxonomy" id="45133"/>
    <lineage>
        <taxon>Eukaryota</taxon>
        <taxon>Fungi</taxon>
        <taxon>Dikarya</taxon>
        <taxon>Ascomycota</taxon>
        <taxon>Pezizomycotina</taxon>
        <taxon>Dothideomycetes</taxon>
        <taxon>Dothideomycetes incertae sedis</taxon>
        <taxon>Botryosphaeriales</taxon>
        <taxon>Botryosphaeriaceae</taxon>
        <taxon>Lasiodiplodia</taxon>
    </lineage>
</organism>
<feature type="compositionally biased region" description="Basic and acidic residues" evidence="1">
    <location>
        <begin position="16"/>
        <end position="56"/>
    </location>
</feature>
<reference evidence="2 3" key="1">
    <citation type="journal article" date="2019" name="Sci. Rep.">
        <title>A multi-omics analysis of the grapevine pathogen Lasiodiplodia theobromae reveals that temperature affects the expression of virulence- and pathogenicity-related genes.</title>
        <authorList>
            <person name="Felix C."/>
            <person name="Meneses R."/>
            <person name="Goncalves M.F.M."/>
            <person name="Tilleman L."/>
            <person name="Duarte A.S."/>
            <person name="Jorrin-Novo J.V."/>
            <person name="Van de Peer Y."/>
            <person name="Deforce D."/>
            <person name="Van Nieuwerburgh F."/>
            <person name="Esteves A.C."/>
            <person name="Alves A."/>
        </authorList>
    </citation>
    <scope>NUCLEOTIDE SEQUENCE [LARGE SCALE GENOMIC DNA]</scope>
    <source>
        <strain evidence="2 3">LA-SOL3</strain>
    </source>
</reference>
<proteinExistence type="predicted"/>
<accession>A0A5N5DA68</accession>
<evidence type="ECO:0000313" key="2">
    <source>
        <dbReference type="EMBL" id="KAB2574678.1"/>
    </source>
</evidence>
<protein>
    <submittedName>
        <fullName evidence="2">Uncharacterized protein</fullName>
    </submittedName>
</protein>
<feature type="region of interest" description="Disordered" evidence="1">
    <location>
        <begin position="1"/>
        <end position="97"/>
    </location>
</feature>
<feature type="compositionally biased region" description="Polar residues" evidence="1">
    <location>
        <begin position="57"/>
        <end position="68"/>
    </location>
</feature>
<evidence type="ECO:0000313" key="3">
    <source>
        <dbReference type="Proteomes" id="UP000325902"/>
    </source>
</evidence>
<evidence type="ECO:0000256" key="1">
    <source>
        <dbReference type="SAM" id="MobiDB-lite"/>
    </source>
</evidence>
<dbReference type="AlphaFoldDB" id="A0A5N5DA68"/>
<sequence length="200" mass="22433">MSPGKPTSIVTADNAGRGDTDEQRNGTENKSINRDGIDNDNRREVSDDKRTQKDTDSGNSQKFTNNEATTKDGMGNNVRTGIIAERQQPGIKGKRKSNAIVDDDNQTESIHRARRARHTSLPVTQHNVLPLTPVPGNPDRYGPLFPSWEVAVLNVSIETCRSIPGLMLCPLCLALSLYRKILNPCYRVRMAWEEFIHHWK</sequence>
<gene>
    <name evidence="2" type="ORF">DBV05_g6662</name>
</gene>
<name>A0A5N5DA68_9PEZI</name>